<dbReference type="AlphaFoldDB" id="A0A6G9AVG9"/>
<evidence type="ECO:0000313" key="2">
    <source>
        <dbReference type="Proteomes" id="UP000501802"/>
    </source>
</evidence>
<accession>A0A6G9AVG9</accession>
<name>A0A6G9AVG9_9BACT</name>
<keyword evidence="2" id="KW-1185">Reference proteome</keyword>
<gene>
    <name evidence="1" type="ORF">G8759_29030</name>
</gene>
<evidence type="ECO:0000313" key="1">
    <source>
        <dbReference type="EMBL" id="QIP16400.1"/>
    </source>
</evidence>
<protein>
    <recommendedName>
        <fullName evidence="3">DUF115 domain-containing protein</fullName>
    </recommendedName>
</protein>
<dbReference type="RefSeq" id="WP_167216273.1">
    <property type="nucleotide sequence ID" value="NZ_CP050063.1"/>
</dbReference>
<dbReference type="KEGG" id="spib:G8759_29030"/>
<dbReference type="EMBL" id="CP050063">
    <property type="protein sequence ID" value="QIP16400.1"/>
    <property type="molecule type" value="Genomic_DNA"/>
</dbReference>
<dbReference type="Proteomes" id="UP000501802">
    <property type="component" value="Chromosome"/>
</dbReference>
<reference evidence="1 2" key="1">
    <citation type="submission" date="2020-03" db="EMBL/GenBank/DDBJ databases">
        <authorList>
            <person name="Kim M.K."/>
        </authorList>
    </citation>
    <scope>NUCLEOTIDE SEQUENCE [LARGE SCALE GENOMIC DNA]</scope>
    <source>
        <strain evidence="1 2">BT328</strain>
    </source>
</reference>
<sequence length="301" mass="35044">MLEAGFNSVNQFLSEFVKSLLSLVKVVIRGRHMARLPIRQLPVCSVLGNGPSLNESLADHFDFIQQTEVVCVNNFAHADIFLRLRPQDYVISDPNYFVFTEQTTDRDDIRRTLSIFLEHVNWPMSLYVPHFAKGSYLLGQIERGNPQIKVVYFNYTVVSGFRWLTYWLYSKGLGMPQAQTVIIAALTLMINRRFETIYLFGADTSWHEQIRLNDQNQLLIKQIHFYDKPKDVTHQPVYSDKYRQRTFSMASQFLSLHKVFRGYEVIRNYADHKGVTILNASAKSYIDAFERTQIKWPVASK</sequence>
<proteinExistence type="predicted"/>
<evidence type="ECO:0008006" key="3">
    <source>
        <dbReference type="Google" id="ProtNLM"/>
    </source>
</evidence>
<organism evidence="1 2">
    <name type="scientific">Spirosoma aureum</name>
    <dbReference type="NCBI Taxonomy" id="2692134"/>
    <lineage>
        <taxon>Bacteria</taxon>
        <taxon>Pseudomonadati</taxon>
        <taxon>Bacteroidota</taxon>
        <taxon>Cytophagia</taxon>
        <taxon>Cytophagales</taxon>
        <taxon>Cytophagaceae</taxon>
        <taxon>Spirosoma</taxon>
    </lineage>
</organism>
<dbReference type="Gene3D" id="3.90.1480.10">
    <property type="entry name" value="Alpha-2,3-sialyltransferase"/>
    <property type="match status" value="1"/>
</dbReference>